<protein>
    <submittedName>
        <fullName evidence="6">Uncharacterized protein</fullName>
    </submittedName>
</protein>
<dbReference type="SUPFAM" id="SSF56112">
    <property type="entry name" value="Protein kinase-like (PK-like)"/>
    <property type="match status" value="1"/>
</dbReference>
<dbReference type="GO" id="GO:0005634">
    <property type="term" value="C:nucleus"/>
    <property type="evidence" value="ECO:0007669"/>
    <property type="project" value="TreeGrafter"/>
</dbReference>
<reference evidence="6 7" key="1">
    <citation type="submission" date="2024-05" db="EMBL/GenBank/DDBJ databases">
        <authorList>
            <person name="Wallberg A."/>
        </authorList>
    </citation>
    <scope>NUCLEOTIDE SEQUENCE [LARGE SCALE GENOMIC DNA]</scope>
</reference>
<keyword evidence="5" id="KW-0067">ATP-binding</keyword>
<evidence type="ECO:0000256" key="3">
    <source>
        <dbReference type="ARBA" id="ARBA00022741"/>
    </source>
</evidence>
<dbReference type="GO" id="GO:0005737">
    <property type="term" value="C:cytoplasm"/>
    <property type="evidence" value="ECO:0007669"/>
    <property type="project" value="TreeGrafter"/>
</dbReference>
<keyword evidence="2" id="KW-0808">Transferase</keyword>
<keyword evidence="1" id="KW-0723">Serine/threonine-protein kinase</keyword>
<evidence type="ECO:0000256" key="4">
    <source>
        <dbReference type="ARBA" id="ARBA00022777"/>
    </source>
</evidence>
<dbReference type="PANTHER" id="PTHR24057">
    <property type="entry name" value="GLYCOGEN SYNTHASE KINASE-3 ALPHA"/>
    <property type="match status" value="1"/>
</dbReference>
<accession>A0AAV2R7A3</accession>
<dbReference type="GO" id="GO:0004674">
    <property type="term" value="F:protein serine/threonine kinase activity"/>
    <property type="evidence" value="ECO:0007669"/>
    <property type="project" value="UniProtKB-KW"/>
</dbReference>
<dbReference type="Gene3D" id="1.10.510.10">
    <property type="entry name" value="Transferase(Phosphotransferase) domain 1"/>
    <property type="match status" value="1"/>
</dbReference>
<evidence type="ECO:0000313" key="6">
    <source>
        <dbReference type="EMBL" id="CAL4119533.1"/>
    </source>
</evidence>
<keyword evidence="4" id="KW-0418">Kinase</keyword>
<dbReference type="EMBL" id="CAXKWB010017660">
    <property type="protein sequence ID" value="CAL4119533.1"/>
    <property type="molecule type" value="Genomic_DNA"/>
</dbReference>
<feature type="non-terminal residue" evidence="6">
    <location>
        <position position="1"/>
    </location>
</feature>
<dbReference type="PANTHER" id="PTHR24057:SF0">
    <property type="entry name" value="PROTEIN KINASE SHAGGY-RELATED"/>
    <property type="match status" value="1"/>
</dbReference>
<keyword evidence="7" id="KW-1185">Reference proteome</keyword>
<comment type="caution">
    <text evidence="6">The sequence shown here is derived from an EMBL/GenBank/DDBJ whole genome shotgun (WGS) entry which is preliminary data.</text>
</comment>
<evidence type="ECO:0000256" key="2">
    <source>
        <dbReference type="ARBA" id="ARBA00022679"/>
    </source>
</evidence>
<keyword evidence="3" id="KW-0547">Nucleotide-binding</keyword>
<evidence type="ECO:0000313" key="7">
    <source>
        <dbReference type="Proteomes" id="UP001497623"/>
    </source>
</evidence>
<dbReference type="InterPro" id="IPR011009">
    <property type="entry name" value="Kinase-like_dom_sf"/>
</dbReference>
<name>A0AAV2R7A3_MEGNR</name>
<dbReference type="GO" id="GO:0007165">
    <property type="term" value="P:signal transduction"/>
    <property type="evidence" value="ECO:0007669"/>
    <property type="project" value="TreeGrafter"/>
</dbReference>
<dbReference type="AlphaFoldDB" id="A0AAV2R7A3"/>
<evidence type="ECO:0000256" key="5">
    <source>
        <dbReference type="ARBA" id="ARBA00022840"/>
    </source>
</evidence>
<dbReference type="GO" id="GO:0030154">
    <property type="term" value="P:cell differentiation"/>
    <property type="evidence" value="ECO:0007669"/>
    <property type="project" value="TreeGrafter"/>
</dbReference>
<dbReference type="GO" id="GO:0005524">
    <property type="term" value="F:ATP binding"/>
    <property type="evidence" value="ECO:0007669"/>
    <property type="project" value="UniProtKB-KW"/>
</dbReference>
<dbReference type="InterPro" id="IPR050591">
    <property type="entry name" value="GSK-3"/>
</dbReference>
<evidence type="ECO:0000256" key="1">
    <source>
        <dbReference type="ARBA" id="ARBA00022527"/>
    </source>
</evidence>
<proteinExistence type="predicted"/>
<gene>
    <name evidence="6" type="ORF">MNOR_LOCUS21699</name>
</gene>
<sequence>ESDINQLCVVLQTLGTPNEATWPGLTNLPDYKKITFPQSQPVPLEQVLPDAPTEAIDLIKKFLVYHSEKRIPAKKALIHAYFFTAPMAAATCDLPLPQKEKRPAPATQEYVTDLPMSVIAERVSNHLHRITKK</sequence>
<dbReference type="Proteomes" id="UP001497623">
    <property type="component" value="Unassembled WGS sequence"/>
</dbReference>
<organism evidence="6 7">
    <name type="scientific">Meganyctiphanes norvegica</name>
    <name type="common">Northern krill</name>
    <name type="synonym">Thysanopoda norvegica</name>
    <dbReference type="NCBI Taxonomy" id="48144"/>
    <lineage>
        <taxon>Eukaryota</taxon>
        <taxon>Metazoa</taxon>
        <taxon>Ecdysozoa</taxon>
        <taxon>Arthropoda</taxon>
        <taxon>Crustacea</taxon>
        <taxon>Multicrustacea</taxon>
        <taxon>Malacostraca</taxon>
        <taxon>Eumalacostraca</taxon>
        <taxon>Eucarida</taxon>
        <taxon>Euphausiacea</taxon>
        <taxon>Euphausiidae</taxon>
        <taxon>Meganyctiphanes</taxon>
    </lineage>
</organism>